<evidence type="ECO:0000313" key="3">
    <source>
        <dbReference type="Proteomes" id="UP001281761"/>
    </source>
</evidence>
<reference evidence="2 3" key="1">
    <citation type="journal article" date="2022" name="bioRxiv">
        <title>Genomics of Preaxostyla Flagellates Illuminates Evolutionary Transitions and the Path Towards Mitochondrial Loss.</title>
        <authorList>
            <person name="Novak L.V.F."/>
            <person name="Treitli S.C."/>
            <person name="Pyrih J."/>
            <person name="Halakuc P."/>
            <person name="Pipaliya S.V."/>
            <person name="Vacek V."/>
            <person name="Brzon O."/>
            <person name="Soukal P."/>
            <person name="Eme L."/>
            <person name="Dacks J.B."/>
            <person name="Karnkowska A."/>
            <person name="Elias M."/>
            <person name="Hampl V."/>
        </authorList>
    </citation>
    <scope>NUCLEOTIDE SEQUENCE [LARGE SCALE GENOMIC DNA]</scope>
    <source>
        <strain evidence="2">NAU3</strain>
        <tissue evidence="2">Gut</tissue>
    </source>
</reference>
<evidence type="ECO:0000256" key="1">
    <source>
        <dbReference type="SAM" id="MobiDB-lite"/>
    </source>
</evidence>
<sequence length="484" mass="55700">MSQPDTVVHSRVWLNIPILLRDCDLLEEKNIPKMDRLIQSILQILTVCLRNDISIINRSLLHSSLSTLATSPTLPKTIRVCVEQCLVSLNSHEDGHFVLVDTDEFKSMKEAALRNLETTSNQKEEINQLNQTIATLRQQHKEEKERLTKDHEEASEIARKDAETRIEQLLIEKQNVENTLKESKEREKKAEEREMMAHADRRQAEESRMKIEEEKKKAETERGKIEEKKRKAEERIRNAEEAKRMAEERQKHAEELKGQAEREKEKLSDELKGTRKELGDAREGMAKSEREKTTLKSQNDELKLQLANLPIWVGTESLQTFDSTAHQLTPTTLTQIIKLEGTNECRTAFTFPIYDGECELKIRGNSTRWKRMLGFVRHPLPDDATQHSGGSYHIGIGGDFVLWDGRMWHAGKEFKPAGTNKKCDKEGQTAAIRVNMSTREARLFVDDEEQPGIFTGIPSPLCLGITTWDQNAQIEVLWFKQQRS</sequence>
<evidence type="ECO:0000313" key="2">
    <source>
        <dbReference type="EMBL" id="KAK2947975.1"/>
    </source>
</evidence>
<feature type="region of interest" description="Disordered" evidence="1">
    <location>
        <begin position="179"/>
        <end position="296"/>
    </location>
</feature>
<proteinExistence type="predicted"/>
<organism evidence="2 3">
    <name type="scientific">Blattamonas nauphoetae</name>
    <dbReference type="NCBI Taxonomy" id="2049346"/>
    <lineage>
        <taxon>Eukaryota</taxon>
        <taxon>Metamonada</taxon>
        <taxon>Preaxostyla</taxon>
        <taxon>Oxymonadida</taxon>
        <taxon>Blattamonas</taxon>
    </lineage>
</organism>
<dbReference type="EMBL" id="JARBJD010000187">
    <property type="protein sequence ID" value="KAK2947975.1"/>
    <property type="molecule type" value="Genomic_DNA"/>
</dbReference>
<name>A0ABQ9X9I6_9EUKA</name>
<protein>
    <submittedName>
        <fullName evidence="2">Uncharacterized protein</fullName>
    </submittedName>
</protein>
<comment type="caution">
    <text evidence="2">The sequence shown here is derived from an EMBL/GenBank/DDBJ whole genome shotgun (WGS) entry which is preliminary data.</text>
</comment>
<gene>
    <name evidence="2" type="ORF">BLNAU_17099</name>
</gene>
<accession>A0ABQ9X9I6</accession>
<dbReference type="Proteomes" id="UP001281761">
    <property type="component" value="Unassembled WGS sequence"/>
</dbReference>
<keyword evidence="3" id="KW-1185">Reference proteome</keyword>